<reference evidence="2" key="1">
    <citation type="submission" date="2016-01" db="EMBL/GenBank/DDBJ databases">
        <authorList>
            <person name="Vorgias C.E."/>
        </authorList>
    </citation>
    <scope>NUCLEOTIDE SEQUENCE [LARGE SCALE GENOMIC DNA]</scope>
</reference>
<protein>
    <submittedName>
        <fullName evidence="1">Uncharacterized protein</fullName>
    </submittedName>
</protein>
<evidence type="ECO:0000313" key="2">
    <source>
        <dbReference type="Proteomes" id="UP000093069"/>
    </source>
</evidence>
<evidence type="ECO:0000313" key="1">
    <source>
        <dbReference type="EMBL" id="CUX76896.1"/>
    </source>
</evidence>
<dbReference type="EMBL" id="LN999010">
    <property type="protein sequence ID" value="CUX76896.1"/>
    <property type="molecule type" value="Genomic_DNA"/>
</dbReference>
<dbReference type="Proteomes" id="UP000093069">
    <property type="component" value="Chromosome I"/>
</dbReference>
<name>A0A160VRD8_9EURY</name>
<proteinExistence type="predicted"/>
<gene>
    <name evidence="1" type="ORF">CHITON_0117</name>
</gene>
<dbReference type="AlphaFoldDB" id="A0A160VRD8"/>
<accession>A0A160VRD8</accession>
<sequence length="78" mass="8640">MAQIPWACSASNGTVVVETNPNLELFGVLYILAFNGSDPFIVAPPEYVKDVLTYFGPYKSHEAVKFVQTLVDKSLPQY</sequence>
<dbReference type="KEGG" id="tch:CHITON_0117"/>
<dbReference type="STRING" id="54262.CHITON_0117"/>
<organism evidence="1 2">
    <name type="scientific">Thermococcus chitonophagus</name>
    <dbReference type="NCBI Taxonomy" id="54262"/>
    <lineage>
        <taxon>Archaea</taxon>
        <taxon>Methanobacteriati</taxon>
        <taxon>Methanobacteriota</taxon>
        <taxon>Thermococci</taxon>
        <taxon>Thermococcales</taxon>
        <taxon>Thermococcaceae</taxon>
        <taxon>Thermococcus</taxon>
    </lineage>
</organism>